<comment type="caution">
    <text evidence="1">The sequence shown here is derived from an EMBL/GenBank/DDBJ whole genome shotgun (WGS) entry which is preliminary data.</text>
</comment>
<dbReference type="Proteomes" id="UP001642484">
    <property type="component" value="Unassembled WGS sequence"/>
</dbReference>
<name>A0ABP0JR90_9DINO</name>
<keyword evidence="2" id="KW-1185">Reference proteome</keyword>
<dbReference type="SMART" id="SM00332">
    <property type="entry name" value="PP2Cc"/>
    <property type="match status" value="1"/>
</dbReference>
<dbReference type="PROSITE" id="PS01032">
    <property type="entry name" value="PPM_1"/>
    <property type="match status" value="1"/>
</dbReference>
<accession>A0ABP0JR90</accession>
<dbReference type="InterPro" id="IPR015655">
    <property type="entry name" value="PP2C"/>
</dbReference>
<dbReference type="PANTHER" id="PTHR13832">
    <property type="entry name" value="PROTEIN PHOSPHATASE 2C"/>
    <property type="match status" value="1"/>
</dbReference>
<organism evidence="1 2">
    <name type="scientific">Durusdinium trenchii</name>
    <dbReference type="NCBI Taxonomy" id="1381693"/>
    <lineage>
        <taxon>Eukaryota</taxon>
        <taxon>Sar</taxon>
        <taxon>Alveolata</taxon>
        <taxon>Dinophyceae</taxon>
        <taxon>Suessiales</taxon>
        <taxon>Symbiodiniaceae</taxon>
        <taxon>Durusdinium</taxon>
    </lineage>
</organism>
<gene>
    <name evidence="1" type="ORF">CCMP2556_LOCUS12555</name>
</gene>
<dbReference type="Pfam" id="PF00481">
    <property type="entry name" value="PP2C"/>
    <property type="match status" value="1"/>
</dbReference>
<evidence type="ECO:0000313" key="2">
    <source>
        <dbReference type="Proteomes" id="UP001642484"/>
    </source>
</evidence>
<reference evidence="1 2" key="1">
    <citation type="submission" date="2024-02" db="EMBL/GenBank/DDBJ databases">
        <authorList>
            <person name="Chen Y."/>
            <person name="Shah S."/>
            <person name="Dougan E. K."/>
            <person name="Thang M."/>
            <person name="Chan C."/>
        </authorList>
    </citation>
    <scope>NUCLEOTIDE SEQUENCE [LARGE SCALE GENOMIC DNA]</scope>
</reference>
<dbReference type="Gene3D" id="3.60.40.10">
    <property type="entry name" value="PPM-type phosphatase domain"/>
    <property type="match status" value="1"/>
</dbReference>
<sequence length="484" mass="52245">MVSPFRQLRQRVASVRHSGLVLQWKRKFGWIQPDQMLDHPEAFKNNWRIYVNALDVKGGILHSGARVSFFVYSDGKGLGAEDVQLEGKRTWTGKGVAASMGMRQFPTKLHIQKSINKDGCVRFSSLRGGKKGGKAKGKGNTSRPTDPVWTQRQGPDREKHTEIGEACVLSWALSEMRGWRPAMEDATCVCTQLADQLTNFALFAVFDGHGGSVVSRYAARELPSAVQASAMEDCLDEQDRIDVPRLLGNALASLDEALRHDGEGEPGFLHLAGGGKPIEGSVRNAFGLMGSTAVMAMVECDGPPETSHPLRVTVANLGDSRAVACRAGEAVALSEDHKPDLPAERARIENAGGSVGAVGPCHRIDGWGLNLSRALGDFHYKARDDLLAHEQKVSIEPDVTILEVTPEDEFLFLGCDGIFELNSPQAVVDQIRAGIGQGRMLNDIVEDICESSCSVDLAQTGGAGGDNVTAMVILLQQRATGESH</sequence>
<evidence type="ECO:0000313" key="1">
    <source>
        <dbReference type="EMBL" id="CAK9016582.1"/>
    </source>
</evidence>
<dbReference type="InterPro" id="IPR000222">
    <property type="entry name" value="PP2C_BS"/>
</dbReference>
<dbReference type="CDD" id="cd00143">
    <property type="entry name" value="PP2Cc"/>
    <property type="match status" value="1"/>
</dbReference>
<dbReference type="PROSITE" id="PS51746">
    <property type="entry name" value="PPM_2"/>
    <property type="match status" value="1"/>
</dbReference>
<proteinExistence type="predicted"/>
<dbReference type="InterPro" id="IPR012340">
    <property type="entry name" value="NA-bd_OB-fold"/>
</dbReference>
<protein>
    <submittedName>
        <fullName evidence="1">Uncharacterized protein</fullName>
    </submittedName>
</protein>
<dbReference type="InterPro" id="IPR001932">
    <property type="entry name" value="PPM-type_phosphatase-like_dom"/>
</dbReference>
<dbReference type="SUPFAM" id="SSF81606">
    <property type="entry name" value="PP2C-like"/>
    <property type="match status" value="1"/>
</dbReference>
<dbReference type="PANTHER" id="PTHR13832:SF827">
    <property type="entry name" value="PROTEIN PHOSPHATASE 1L"/>
    <property type="match status" value="1"/>
</dbReference>
<dbReference type="EMBL" id="CAXAMN010006113">
    <property type="protein sequence ID" value="CAK9016582.1"/>
    <property type="molecule type" value="Genomic_DNA"/>
</dbReference>
<dbReference type="InterPro" id="IPR036457">
    <property type="entry name" value="PPM-type-like_dom_sf"/>
</dbReference>
<dbReference type="SUPFAM" id="SSF50249">
    <property type="entry name" value="Nucleic acid-binding proteins"/>
    <property type="match status" value="1"/>
</dbReference>